<keyword evidence="1" id="KW-0472">Membrane</keyword>
<feature type="transmembrane region" description="Helical" evidence="1">
    <location>
        <begin position="163"/>
        <end position="182"/>
    </location>
</feature>
<accession>A0A6C0HWX8</accession>
<feature type="transmembrane region" description="Helical" evidence="1">
    <location>
        <begin position="228"/>
        <end position="249"/>
    </location>
</feature>
<evidence type="ECO:0000256" key="1">
    <source>
        <dbReference type="SAM" id="Phobius"/>
    </source>
</evidence>
<feature type="transmembrane region" description="Helical" evidence="1">
    <location>
        <begin position="194"/>
        <end position="216"/>
    </location>
</feature>
<dbReference type="AlphaFoldDB" id="A0A6C0HWX8"/>
<dbReference type="EMBL" id="MN740041">
    <property type="protein sequence ID" value="QHT85288.1"/>
    <property type="molecule type" value="Genomic_DNA"/>
</dbReference>
<keyword evidence="1" id="KW-0812">Transmembrane</keyword>
<reference evidence="2" key="1">
    <citation type="journal article" date="2020" name="Nature">
        <title>Giant virus diversity and host interactions through global metagenomics.</title>
        <authorList>
            <person name="Schulz F."/>
            <person name="Roux S."/>
            <person name="Paez-Espino D."/>
            <person name="Jungbluth S."/>
            <person name="Walsh D.A."/>
            <person name="Denef V.J."/>
            <person name="McMahon K.D."/>
            <person name="Konstantinidis K.T."/>
            <person name="Eloe-Fadrosh E.A."/>
            <person name="Kyrpides N.C."/>
            <person name="Woyke T."/>
        </authorList>
    </citation>
    <scope>NUCLEOTIDE SEQUENCE</scope>
    <source>
        <strain evidence="2">GVMAG-M-3300023184-17</strain>
    </source>
</reference>
<name>A0A6C0HWX8_9ZZZZ</name>
<evidence type="ECO:0000313" key="2">
    <source>
        <dbReference type="EMBL" id="QHT85288.1"/>
    </source>
</evidence>
<proteinExistence type="predicted"/>
<protein>
    <submittedName>
        <fullName evidence="2">Uncharacterized protein</fullName>
    </submittedName>
</protein>
<feature type="transmembrane region" description="Helical" evidence="1">
    <location>
        <begin position="104"/>
        <end position="127"/>
    </location>
</feature>
<feature type="transmembrane region" description="Helical" evidence="1">
    <location>
        <begin position="134"/>
        <end position="157"/>
    </location>
</feature>
<feature type="transmembrane region" description="Helical" evidence="1">
    <location>
        <begin position="21"/>
        <end position="42"/>
    </location>
</feature>
<keyword evidence="1" id="KW-1133">Transmembrane helix</keyword>
<sequence>MEQIHTLYQKRGYFDRYGGDVCISIALIILTIAITGFTNYQAVMAQVKTNWNQQRCNPIYMPFAGIIMPQPGVSAVDTTITNFSYCIKQDVSAVFSIAMMPFEFSMYLLIEFIDATLSAILAFMAFIQWLKNQLGGIFATLYTKIIYFIIPLIEMIIHLRDLIAKVNGIATAALYTAMNIYNTTVSGIINIMTILNNILIATIAIMLALIILAFILIPTPAFPLGIGIYVTGLTIMTSFIIPVIVLYTMMQAFTQEVMRTSGPKGQSTPKIKKRK</sequence>
<organism evidence="2">
    <name type="scientific">viral metagenome</name>
    <dbReference type="NCBI Taxonomy" id="1070528"/>
    <lineage>
        <taxon>unclassified sequences</taxon>
        <taxon>metagenomes</taxon>
        <taxon>organismal metagenomes</taxon>
    </lineage>
</organism>